<dbReference type="SUPFAM" id="SSF53300">
    <property type="entry name" value="vWA-like"/>
    <property type="match status" value="1"/>
</dbReference>
<dbReference type="PROSITE" id="PS50234">
    <property type="entry name" value="VWFA"/>
    <property type="match status" value="1"/>
</dbReference>
<comment type="caution">
    <text evidence="2">The sequence shown here is derived from an EMBL/GenBank/DDBJ whole genome shotgun (WGS) entry which is preliminary data.</text>
</comment>
<organism evidence="2 3">
    <name type="scientific">Candidatus Limadaptatus stercoripullorum</name>
    <dbReference type="NCBI Taxonomy" id="2840846"/>
    <lineage>
        <taxon>Bacteria</taxon>
        <taxon>Bacillati</taxon>
        <taxon>Bacillota</taxon>
        <taxon>Clostridia</taxon>
        <taxon>Eubacteriales</taxon>
        <taxon>Candidatus Limadaptatus</taxon>
    </lineage>
</organism>
<evidence type="ECO:0000313" key="2">
    <source>
        <dbReference type="EMBL" id="HIU99330.1"/>
    </source>
</evidence>
<reference evidence="2" key="1">
    <citation type="submission" date="2020-10" db="EMBL/GenBank/DDBJ databases">
        <authorList>
            <person name="Gilroy R."/>
        </authorList>
    </citation>
    <scope>NUCLEOTIDE SEQUENCE</scope>
    <source>
        <strain evidence="2">10406</strain>
    </source>
</reference>
<dbReference type="GO" id="GO:0004674">
    <property type="term" value="F:protein serine/threonine kinase activity"/>
    <property type="evidence" value="ECO:0007669"/>
    <property type="project" value="TreeGrafter"/>
</dbReference>
<dbReference type="InterPro" id="IPR036465">
    <property type="entry name" value="vWFA_dom_sf"/>
</dbReference>
<evidence type="ECO:0000259" key="1">
    <source>
        <dbReference type="PROSITE" id="PS50234"/>
    </source>
</evidence>
<evidence type="ECO:0000313" key="3">
    <source>
        <dbReference type="Proteomes" id="UP000886857"/>
    </source>
</evidence>
<dbReference type="Proteomes" id="UP000886857">
    <property type="component" value="Unassembled WGS sequence"/>
</dbReference>
<sequence>MGRNIDIVYALDATGSMGGCMANVKNNLNKINAEIYNQLTDDAGNSQIDLLRVKFVIFRDYKSEGSAAITESPFFERPDDDKLMQAYINAVDAYGGGDGPENGLEAMYYAMKSDFNSLNGRKDRQVIILITDNDAHELGDRAACAGYPSEMVDFDGLKGLWSGSDQSVSFGEKSKRMLIFAPAGTKYEEFAKACARVQFIETD</sequence>
<dbReference type="EMBL" id="DVOE01000088">
    <property type="protein sequence ID" value="HIU99330.1"/>
    <property type="molecule type" value="Genomic_DNA"/>
</dbReference>
<dbReference type="PANTHER" id="PTHR47763:SF1">
    <property type="entry name" value="DUF659 DOMAIN-CONTAINING PROTEIN"/>
    <property type="match status" value="1"/>
</dbReference>
<protein>
    <submittedName>
        <fullName evidence="2">VWA domain-containing protein</fullName>
    </submittedName>
</protein>
<feature type="domain" description="VWFA" evidence="1">
    <location>
        <begin position="6"/>
        <end position="140"/>
    </location>
</feature>
<proteinExistence type="predicted"/>
<gene>
    <name evidence="2" type="ORF">IAC73_05770</name>
</gene>
<feature type="non-terminal residue" evidence="2">
    <location>
        <position position="203"/>
    </location>
</feature>
<dbReference type="PANTHER" id="PTHR47763">
    <property type="entry name" value="ALPHA-PROTEIN KINASE VWKA"/>
    <property type="match status" value="1"/>
</dbReference>
<dbReference type="AlphaFoldDB" id="A0A9D1NAJ8"/>
<dbReference type="GO" id="GO:0005737">
    <property type="term" value="C:cytoplasm"/>
    <property type="evidence" value="ECO:0007669"/>
    <property type="project" value="TreeGrafter"/>
</dbReference>
<dbReference type="InterPro" id="IPR052969">
    <property type="entry name" value="Thr-specific_kinase-like"/>
</dbReference>
<reference evidence="2" key="2">
    <citation type="journal article" date="2021" name="PeerJ">
        <title>Extensive microbial diversity within the chicken gut microbiome revealed by metagenomics and culture.</title>
        <authorList>
            <person name="Gilroy R."/>
            <person name="Ravi A."/>
            <person name="Getino M."/>
            <person name="Pursley I."/>
            <person name="Horton D.L."/>
            <person name="Alikhan N.F."/>
            <person name="Baker D."/>
            <person name="Gharbi K."/>
            <person name="Hall N."/>
            <person name="Watson M."/>
            <person name="Adriaenssens E.M."/>
            <person name="Foster-Nyarko E."/>
            <person name="Jarju S."/>
            <person name="Secka A."/>
            <person name="Antonio M."/>
            <person name="Oren A."/>
            <person name="Chaudhuri R.R."/>
            <person name="La Ragione R."/>
            <person name="Hildebrand F."/>
            <person name="Pallen M.J."/>
        </authorList>
    </citation>
    <scope>NUCLEOTIDE SEQUENCE</scope>
    <source>
        <strain evidence="2">10406</strain>
    </source>
</reference>
<dbReference type="CDD" id="cd00198">
    <property type="entry name" value="vWFA"/>
    <property type="match status" value="1"/>
</dbReference>
<name>A0A9D1NAJ8_9FIRM</name>
<dbReference type="InterPro" id="IPR002035">
    <property type="entry name" value="VWF_A"/>
</dbReference>
<dbReference type="Gene3D" id="3.40.50.410">
    <property type="entry name" value="von Willebrand factor, type A domain"/>
    <property type="match status" value="1"/>
</dbReference>
<accession>A0A9D1NAJ8</accession>